<name>A0A699GVY5_TANCI</name>
<sequence>MNIGIELNLIGIKLDQGSSKRVKISHTSRSKPLQEQQFKGSKGVSEEEFKGIMQLVPLEEVYIEALQQFDREDLHQLWILLKETFSIKQCTRDNEKELWVELKRLFELDSEDQLWTYHQAFMHDPLD</sequence>
<organism evidence="1">
    <name type="scientific">Tanacetum cinerariifolium</name>
    <name type="common">Dalmatian daisy</name>
    <name type="synonym">Chrysanthemum cinerariifolium</name>
    <dbReference type="NCBI Taxonomy" id="118510"/>
    <lineage>
        <taxon>Eukaryota</taxon>
        <taxon>Viridiplantae</taxon>
        <taxon>Streptophyta</taxon>
        <taxon>Embryophyta</taxon>
        <taxon>Tracheophyta</taxon>
        <taxon>Spermatophyta</taxon>
        <taxon>Magnoliopsida</taxon>
        <taxon>eudicotyledons</taxon>
        <taxon>Gunneridae</taxon>
        <taxon>Pentapetalae</taxon>
        <taxon>asterids</taxon>
        <taxon>campanulids</taxon>
        <taxon>Asterales</taxon>
        <taxon>Asteraceae</taxon>
        <taxon>Asteroideae</taxon>
        <taxon>Anthemideae</taxon>
        <taxon>Anthemidinae</taxon>
        <taxon>Tanacetum</taxon>
    </lineage>
</organism>
<proteinExistence type="predicted"/>
<evidence type="ECO:0000313" key="1">
    <source>
        <dbReference type="EMBL" id="GEW57031.1"/>
    </source>
</evidence>
<comment type="caution">
    <text evidence="1">The sequence shown here is derived from an EMBL/GenBank/DDBJ whole genome shotgun (WGS) entry which is preliminary data.</text>
</comment>
<accession>A0A699GVY5</accession>
<dbReference type="EMBL" id="BKCJ010064036">
    <property type="protein sequence ID" value="GEW57031.1"/>
    <property type="molecule type" value="Genomic_DNA"/>
</dbReference>
<protein>
    <submittedName>
        <fullName evidence="1">Uncharacterized protein</fullName>
    </submittedName>
</protein>
<gene>
    <name evidence="1" type="ORF">Tci_229007</name>
</gene>
<reference evidence="1" key="1">
    <citation type="journal article" date="2019" name="Sci. Rep.">
        <title>Draft genome of Tanacetum cinerariifolium, the natural source of mosquito coil.</title>
        <authorList>
            <person name="Yamashiro T."/>
            <person name="Shiraishi A."/>
            <person name="Satake H."/>
            <person name="Nakayama K."/>
        </authorList>
    </citation>
    <scope>NUCLEOTIDE SEQUENCE</scope>
</reference>
<dbReference type="AlphaFoldDB" id="A0A699GVY5"/>